<comment type="caution">
    <text evidence="3">The sequence shown here is derived from an EMBL/GenBank/DDBJ whole genome shotgun (WGS) entry which is preliminary data.</text>
</comment>
<dbReference type="OrthoDB" id="5973539at2759"/>
<dbReference type="PROSITE" id="PS50004">
    <property type="entry name" value="C2"/>
    <property type="match status" value="1"/>
</dbReference>
<evidence type="ECO:0000313" key="3">
    <source>
        <dbReference type="EMBL" id="RMZ94213.1"/>
    </source>
</evidence>
<dbReference type="Pfam" id="PF00168">
    <property type="entry name" value="C2"/>
    <property type="match status" value="1"/>
</dbReference>
<dbReference type="InterPro" id="IPR052455">
    <property type="entry name" value="Tricalbin_domain"/>
</dbReference>
<dbReference type="STRING" id="10195.A0A3M7P5B4"/>
<dbReference type="SMART" id="SM00239">
    <property type="entry name" value="C2"/>
    <property type="match status" value="1"/>
</dbReference>
<accession>A0A3M7P5B4</accession>
<evidence type="ECO:0000313" key="4">
    <source>
        <dbReference type="Proteomes" id="UP000276133"/>
    </source>
</evidence>
<feature type="region of interest" description="Disordered" evidence="1">
    <location>
        <begin position="1"/>
        <end position="25"/>
    </location>
</feature>
<dbReference type="Proteomes" id="UP000276133">
    <property type="component" value="Unassembled WGS sequence"/>
</dbReference>
<dbReference type="InterPro" id="IPR035892">
    <property type="entry name" value="C2_domain_sf"/>
</dbReference>
<gene>
    <name evidence="3" type="ORF">BpHYR1_004841</name>
</gene>
<dbReference type="PANTHER" id="PTHR46980">
    <property type="entry name" value="TRICALBIN-1-RELATED"/>
    <property type="match status" value="1"/>
</dbReference>
<keyword evidence="4" id="KW-1185">Reference proteome</keyword>
<dbReference type="SUPFAM" id="SSF49562">
    <property type="entry name" value="C2 domain (Calcium/lipid-binding domain, CaLB)"/>
    <property type="match status" value="1"/>
</dbReference>
<feature type="region of interest" description="Disordered" evidence="1">
    <location>
        <begin position="50"/>
        <end position="101"/>
    </location>
</feature>
<keyword evidence="3" id="KW-0472">Membrane</keyword>
<evidence type="ECO:0000259" key="2">
    <source>
        <dbReference type="PROSITE" id="PS50004"/>
    </source>
</evidence>
<feature type="compositionally biased region" description="Polar residues" evidence="1">
    <location>
        <begin position="92"/>
        <end position="101"/>
    </location>
</feature>
<feature type="non-terminal residue" evidence="3">
    <location>
        <position position="401"/>
    </location>
</feature>
<keyword evidence="3" id="KW-0812">Transmembrane</keyword>
<reference evidence="3 4" key="1">
    <citation type="journal article" date="2018" name="Sci. Rep.">
        <title>Genomic signatures of local adaptation to the degree of environmental predictability in rotifers.</title>
        <authorList>
            <person name="Franch-Gras L."/>
            <person name="Hahn C."/>
            <person name="Garcia-Roger E.M."/>
            <person name="Carmona M.J."/>
            <person name="Serra M."/>
            <person name="Gomez A."/>
        </authorList>
    </citation>
    <scope>NUCLEOTIDE SEQUENCE [LARGE SCALE GENOMIC DNA]</scope>
    <source>
        <strain evidence="3">HYR1</strain>
    </source>
</reference>
<evidence type="ECO:0000256" key="1">
    <source>
        <dbReference type="SAM" id="MobiDB-lite"/>
    </source>
</evidence>
<organism evidence="3 4">
    <name type="scientific">Brachionus plicatilis</name>
    <name type="common">Marine rotifer</name>
    <name type="synonym">Brachionus muelleri</name>
    <dbReference type="NCBI Taxonomy" id="10195"/>
    <lineage>
        <taxon>Eukaryota</taxon>
        <taxon>Metazoa</taxon>
        <taxon>Spiralia</taxon>
        <taxon>Gnathifera</taxon>
        <taxon>Rotifera</taxon>
        <taxon>Eurotatoria</taxon>
        <taxon>Monogononta</taxon>
        <taxon>Pseudotrocha</taxon>
        <taxon>Ploima</taxon>
        <taxon>Brachionidae</taxon>
        <taxon>Brachionus</taxon>
    </lineage>
</organism>
<dbReference type="EMBL" id="REGN01013218">
    <property type="protein sequence ID" value="RMZ94213.1"/>
    <property type="molecule type" value="Genomic_DNA"/>
</dbReference>
<dbReference type="Gene3D" id="2.60.40.150">
    <property type="entry name" value="C2 domain"/>
    <property type="match status" value="1"/>
</dbReference>
<dbReference type="PANTHER" id="PTHR46980:SF2">
    <property type="entry name" value="TRICALBIN-1-RELATED"/>
    <property type="match status" value="1"/>
</dbReference>
<protein>
    <submittedName>
        <fullName evidence="3">Multiple C2 and transmembrane domain-containing 2-like isoform X1</fullName>
    </submittedName>
</protein>
<feature type="compositionally biased region" description="Polar residues" evidence="1">
    <location>
        <begin position="14"/>
        <end position="25"/>
    </location>
</feature>
<proteinExistence type="predicted"/>
<sequence length="401" mass="45380">MFNKSKKKPLALSVSENNANKTSSLNRKLSIKKNISRSFSSLVSGLRKSINIGKNNQPGNDELSAKNKNSNSLSDISSNLHLKKQSSHDRNSGSNTPNQSIKSYKRSLKNTLVFLFVANKSRYQTKFPIVEFNSVLLKGIRTDKLNLELVFGIFSTTKMIDDLSQLSSYYIKNLNDDDTNIDNGNKNNQDNLDLNIQNLPLESLNHDAIGTSNYTENLLSSKLQENEENKNQVKFFSDESDEKLDLIDDLPEFSVNIGDTIRKFIKQTSLSSETQASTVSTYLNATNSIPSYYELKIKLNEGKNLAIRDIGGSSDPYAKFVLNGVNVYKSKIIFKNLNPEWNEEFSIKLSPSTLFNKTKRSNSIQSVPQNSDPYLIDEPLESFLSKFKLKMFIYDYDRGFL</sequence>
<feature type="domain" description="C2" evidence="2">
    <location>
        <begin position="275"/>
        <end position="401"/>
    </location>
</feature>
<dbReference type="PRINTS" id="PR00360">
    <property type="entry name" value="C2DOMAIN"/>
</dbReference>
<dbReference type="AlphaFoldDB" id="A0A3M7P5B4"/>
<feature type="compositionally biased region" description="Low complexity" evidence="1">
    <location>
        <begin position="66"/>
        <end position="80"/>
    </location>
</feature>
<name>A0A3M7P5B4_BRAPC</name>
<dbReference type="InterPro" id="IPR000008">
    <property type="entry name" value="C2_dom"/>
</dbReference>